<dbReference type="AlphaFoldDB" id="A0AAP0PJQ8"/>
<dbReference type="PANTHER" id="PTHR37393:SF1">
    <property type="entry name" value="AT-RICH INTERACTIVE DOMAIN-CONTAINING PROTEIN 1A-LIKE"/>
    <property type="match status" value="1"/>
</dbReference>
<evidence type="ECO:0000313" key="2">
    <source>
        <dbReference type="Proteomes" id="UP001420932"/>
    </source>
</evidence>
<sequence length="161" mass="17668">MKHYGCDVLIYTLSHALTYVVSTTRACPYDGYLVTEADSKGVQPQTQQADVGQDSATQATAVSTKQKQITSQKYGKDISGNYTMRSFYHEVVKLQGVAQSLNKDCVSRMEPSQAEMSLSSNSFVLEVPNALPNLKEDVHVPLPGYVDAPFIVDISKREGIT</sequence>
<reference evidence="1 2" key="1">
    <citation type="submission" date="2024-01" db="EMBL/GenBank/DDBJ databases">
        <title>Genome assemblies of Stephania.</title>
        <authorList>
            <person name="Yang L."/>
        </authorList>
    </citation>
    <scope>NUCLEOTIDE SEQUENCE [LARGE SCALE GENOMIC DNA]</scope>
    <source>
        <strain evidence="1">YNDBR</strain>
        <tissue evidence="1">Leaf</tissue>
    </source>
</reference>
<accession>A0AAP0PJQ8</accession>
<dbReference type="EMBL" id="JBBNAF010000005">
    <property type="protein sequence ID" value="KAK9143321.1"/>
    <property type="molecule type" value="Genomic_DNA"/>
</dbReference>
<protein>
    <submittedName>
        <fullName evidence="1">Uncharacterized protein</fullName>
    </submittedName>
</protein>
<gene>
    <name evidence="1" type="ORF">Syun_012721</name>
</gene>
<name>A0AAP0PJQ8_9MAGN</name>
<dbReference type="PANTHER" id="PTHR37393">
    <property type="entry name" value="AT-RICH INTERACTIVE DOMAIN-CONTAINING PROTEIN 1A-LIKE"/>
    <property type="match status" value="1"/>
</dbReference>
<evidence type="ECO:0000313" key="1">
    <source>
        <dbReference type="EMBL" id="KAK9143321.1"/>
    </source>
</evidence>
<keyword evidence="2" id="KW-1185">Reference proteome</keyword>
<dbReference type="Proteomes" id="UP001420932">
    <property type="component" value="Unassembled WGS sequence"/>
</dbReference>
<proteinExistence type="predicted"/>
<organism evidence="1 2">
    <name type="scientific">Stephania yunnanensis</name>
    <dbReference type="NCBI Taxonomy" id="152371"/>
    <lineage>
        <taxon>Eukaryota</taxon>
        <taxon>Viridiplantae</taxon>
        <taxon>Streptophyta</taxon>
        <taxon>Embryophyta</taxon>
        <taxon>Tracheophyta</taxon>
        <taxon>Spermatophyta</taxon>
        <taxon>Magnoliopsida</taxon>
        <taxon>Ranunculales</taxon>
        <taxon>Menispermaceae</taxon>
        <taxon>Menispermoideae</taxon>
        <taxon>Cissampelideae</taxon>
        <taxon>Stephania</taxon>
    </lineage>
</organism>
<comment type="caution">
    <text evidence="1">The sequence shown here is derived from an EMBL/GenBank/DDBJ whole genome shotgun (WGS) entry which is preliminary data.</text>
</comment>